<dbReference type="RefSeq" id="WP_129225496.1">
    <property type="nucleotide sequence ID" value="NZ_QYBB01000007.1"/>
</dbReference>
<reference evidence="2 3" key="1">
    <citation type="submission" date="2018-12" db="EMBL/GenBank/DDBJ databases">
        <authorList>
            <person name="Grouzdev D.S."/>
            <person name="Krutkina M.S."/>
        </authorList>
    </citation>
    <scope>NUCLEOTIDE SEQUENCE [LARGE SCALE GENOMIC DNA]</scope>
    <source>
        <strain evidence="2 3">RmlP026</strain>
    </source>
</reference>
<dbReference type="EMBL" id="QYBB01000007">
    <property type="protein sequence ID" value="RYC32447.1"/>
    <property type="molecule type" value="Genomic_DNA"/>
</dbReference>
<dbReference type="InterPro" id="IPR043519">
    <property type="entry name" value="NT_sf"/>
</dbReference>
<dbReference type="CDD" id="cd05403">
    <property type="entry name" value="NT_KNTase_like"/>
    <property type="match status" value="1"/>
</dbReference>
<proteinExistence type="predicted"/>
<gene>
    <name evidence="2" type="ORF">D3273_08635</name>
</gene>
<evidence type="ECO:0000313" key="3">
    <source>
        <dbReference type="Proteomes" id="UP000290759"/>
    </source>
</evidence>
<dbReference type="GO" id="GO:0016740">
    <property type="term" value="F:transferase activity"/>
    <property type="evidence" value="ECO:0007669"/>
    <property type="project" value="UniProtKB-KW"/>
</dbReference>
<accession>A0A4Q2UBA7</accession>
<dbReference type="Pfam" id="PF18765">
    <property type="entry name" value="Polbeta"/>
    <property type="match status" value="1"/>
</dbReference>
<reference evidence="2 3" key="2">
    <citation type="submission" date="2019-02" db="EMBL/GenBank/DDBJ databases">
        <title>'Lichenibacterium ramalinii' gen. nov. sp. nov., 'Lichenibacterium minor' gen. nov. sp. nov.</title>
        <authorList>
            <person name="Pankratov T."/>
        </authorList>
    </citation>
    <scope>NUCLEOTIDE SEQUENCE [LARGE SCALE GENOMIC DNA]</scope>
    <source>
        <strain evidence="2 3">RmlP026</strain>
    </source>
</reference>
<dbReference type="Gene3D" id="3.30.460.10">
    <property type="entry name" value="Beta Polymerase, domain 2"/>
    <property type="match status" value="1"/>
</dbReference>
<keyword evidence="2" id="KW-0808">Transferase</keyword>
<dbReference type="OrthoDB" id="9804145at2"/>
<name>A0A4Q2UBA7_9HYPH</name>
<dbReference type="InterPro" id="IPR041633">
    <property type="entry name" value="Polbeta"/>
</dbReference>
<protein>
    <submittedName>
        <fullName evidence="2">Nucleotidyltransferase domain-containing protein</fullName>
    </submittedName>
</protein>
<feature type="domain" description="Polymerase beta nucleotidyltransferase" evidence="1">
    <location>
        <begin position="15"/>
        <end position="98"/>
    </location>
</feature>
<evidence type="ECO:0000313" key="2">
    <source>
        <dbReference type="EMBL" id="RYC32447.1"/>
    </source>
</evidence>
<dbReference type="SUPFAM" id="SSF81301">
    <property type="entry name" value="Nucleotidyltransferase"/>
    <property type="match status" value="1"/>
</dbReference>
<dbReference type="PANTHER" id="PTHR43852">
    <property type="entry name" value="NUCLEOTIDYLTRANSFERASE"/>
    <property type="match status" value="1"/>
</dbReference>
<comment type="caution">
    <text evidence="2">The sequence shown here is derived from an EMBL/GenBank/DDBJ whole genome shotgun (WGS) entry which is preliminary data.</text>
</comment>
<keyword evidence="3" id="KW-1185">Reference proteome</keyword>
<evidence type="ECO:0000259" key="1">
    <source>
        <dbReference type="Pfam" id="PF18765"/>
    </source>
</evidence>
<dbReference type="PANTHER" id="PTHR43852:SF3">
    <property type="entry name" value="NUCLEOTIDYLTRANSFERASE"/>
    <property type="match status" value="1"/>
</dbReference>
<organism evidence="2 3">
    <name type="scientific">Lichenibacterium minor</name>
    <dbReference type="NCBI Taxonomy" id="2316528"/>
    <lineage>
        <taxon>Bacteria</taxon>
        <taxon>Pseudomonadati</taxon>
        <taxon>Pseudomonadota</taxon>
        <taxon>Alphaproteobacteria</taxon>
        <taxon>Hyphomicrobiales</taxon>
        <taxon>Lichenihabitantaceae</taxon>
        <taxon>Lichenibacterium</taxon>
    </lineage>
</organism>
<dbReference type="AlphaFoldDB" id="A0A4Q2UBA7"/>
<dbReference type="Proteomes" id="UP000290759">
    <property type="component" value="Unassembled WGS sequence"/>
</dbReference>
<dbReference type="InterPro" id="IPR052930">
    <property type="entry name" value="TA_antitoxin_MntA"/>
</dbReference>
<sequence>MARIPDSAGAALDLIKAVPAVRSIVLFGSRAVGDEDERSDIDLAISAPDLDAPGVARLRDAVSTTRTLFKISVTRIEDMPTALRSQVMAQGRTIYERS</sequence>